<sequence length="175" mass="18057">MTSRTSVLSAAVLAALALSVAGCGTGETSGAPTTSAVPDAWDPCTLSDEALVRATLDPATEGPGLNSRKAGESSCGWENDDIGLIITASSTGSTERFHNSPDNVDFRDLEVAGRHVVVFRQASDEPGTFCHMAVPFDSGGLALMQVGRSALTKDTTPMCDWALKVGDALVAEMPA</sequence>
<dbReference type="Pfam" id="PF12079">
    <property type="entry name" value="DUF3558"/>
    <property type="match status" value="1"/>
</dbReference>
<proteinExistence type="predicted"/>
<evidence type="ECO:0000313" key="2">
    <source>
        <dbReference type="EMBL" id="TXG92315.1"/>
    </source>
</evidence>
<protein>
    <submittedName>
        <fullName evidence="2">DUF3558 domain-containing protein</fullName>
    </submittedName>
</protein>
<feature type="signal peptide" evidence="1">
    <location>
        <begin position="1"/>
        <end position="23"/>
    </location>
</feature>
<accession>A0A6P2CI63</accession>
<gene>
    <name evidence="2" type="ORF">DW322_02195</name>
</gene>
<dbReference type="Proteomes" id="UP000471120">
    <property type="component" value="Unassembled WGS sequence"/>
</dbReference>
<feature type="chain" id="PRO_5039269942" evidence="1">
    <location>
        <begin position="24"/>
        <end position="175"/>
    </location>
</feature>
<dbReference type="RefSeq" id="WP_010836416.1">
    <property type="nucleotide sequence ID" value="NZ_QRCM01000001.1"/>
</dbReference>
<organism evidence="2 3">
    <name type="scientific">Rhodococcus rhodnii</name>
    <dbReference type="NCBI Taxonomy" id="38312"/>
    <lineage>
        <taxon>Bacteria</taxon>
        <taxon>Bacillati</taxon>
        <taxon>Actinomycetota</taxon>
        <taxon>Actinomycetes</taxon>
        <taxon>Mycobacteriales</taxon>
        <taxon>Nocardiaceae</taxon>
        <taxon>Rhodococcus</taxon>
    </lineage>
</organism>
<reference evidence="2 3" key="1">
    <citation type="submission" date="2018-07" db="EMBL/GenBank/DDBJ databases">
        <title>Genome sequence of Rhodococcus rhodnii ATCC 35071 from Rhodnius prolixus.</title>
        <authorList>
            <person name="Patel V."/>
            <person name="Vogel K.J."/>
        </authorList>
    </citation>
    <scope>NUCLEOTIDE SEQUENCE [LARGE SCALE GENOMIC DNA]</scope>
    <source>
        <strain evidence="2 3">ATCC 35071</strain>
    </source>
</reference>
<name>A0A6P2CI63_9NOCA</name>
<dbReference type="PROSITE" id="PS51257">
    <property type="entry name" value="PROKAR_LIPOPROTEIN"/>
    <property type="match status" value="1"/>
</dbReference>
<keyword evidence="1" id="KW-0732">Signal</keyword>
<evidence type="ECO:0000313" key="3">
    <source>
        <dbReference type="Proteomes" id="UP000471120"/>
    </source>
</evidence>
<comment type="caution">
    <text evidence="2">The sequence shown here is derived from an EMBL/GenBank/DDBJ whole genome shotgun (WGS) entry which is preliminary data.</text>
</comment>
<evidence type="ECO:0000256" key="1">
    <source>
        <dbReference type="SAM" id="SignalP"/>
    </source>
</evidence>
<dbReference type="EMBL" id="QRCM01000001">
    <property type="protein sequence ID" value="TXG92315.1"/>
    <property type="molecule type" value="Genomic_DNA"/>
</dbReference>
<dbReference type="InterPro" id="IPR024520">
    <property type="entry name" value="DUF3558"/>
</dbReference>
<dbReference type="AlphaFoldDB" id="A0A6P2CI63"/>